<feature type="compositionally biased region" description="Basic residues" evidence="1">
    <location>
        <begin position="56"/>
        <end position="65"/>
    </location>
</feature>
<protein>
    <submittedName>
        <fullName evidence="3">Uncharacterized protein</fullName>
    </submittedName>
</protein>
<dbReference type="STRING" id="231916.A0A409VTH1"/>
<comment type="caution">
    <text evidence="3">The sequence shown here is derived from an EMBL/GenBank/DDBJ whole genome shotgun (WGS) entry which is preliminary data.</text>
</comment>
<feature type="compositionally biased region" description="Basic and acidic residues" evidence="1">
    <location>
        <begin position="37"/>
        <end position="55"/>
    </location>
</feature>
<gene>
    <name evidence="3" type="ORF">CVT26_002832</name>
</gene>
<sequence>MVVNRKQPTIPVPPAVSRSSSTQPIPTKRTTKNAPKPKPEQNGHHETESHKSEHKPSKKEKHKVKKRSSFANRLFLLSFFLLSFYSFYTCRPNPLFPSSPSNALSHDPDPVCRSLAFWRTNILDPYILPPLQQSISYTHSIAEPYIAQTQVHLEPYAAPVVRTAKTLKPYAVRTINVVQRVWYNTLVPFYSNTLKPYWDTIIVPRYRQHIRPHLVPLGHRAKRLWRYYIVNPVRIQFLRLVGYVEAPYEAHVRPYIAQIKPYAEKAFSLLRAAAIRTWKLYLAHVHPRLVAWWAQARPVLLKAWRQARKATYKYVRRATKEAGALRRTYVDPHVKKIWDKVATPSPSSVPTDSSAITFDSATILPSTVSDEPASSTVEPTLTESEEPKVSNLVPIDAYAEENHEPSTPAVTSTQVAEGAAPTVSILHTISAYTPNEESSEEMASVQAGSEDAPKAEIEIPEVEVAVTPEEVVIATTAVEPIVVAAAETIAASNIEEDDLDDFLRDLGVDSTTITASSEPTQSVSIGIQQQSSPPKPQATEDIAAKRAEIVKRHEKWFVEVDKAVAEETKLLPQKLLAFREDKAKELEAMKENGVIDEVQKEGEKLIKGAEAYLKKAEKRRNEWKVAQDAEVDEAEKENKKKIADGEKAKWNTVLGKIEEKFNEKVQALQQDVHLWYRNVKGGETQIITDSTVRIKNLAEKAQADVGLDYAWLEDVTYLDWQRYHDLIRRFESYEVTANRIANGTSYVSPADPVVEWLDQLDAELQDVVLGFEVSLGRLRSEGLKLFSLKEGGDEDDGFFVVNDGEVRRDDLRGVDLGAAGIKKPAGAGVVGLADTEKEEGEEVKILPIDPTPPKPRPSNEGGADSEAFDASKVVISKDKVQIEEALKDIPVEPPRHEEL</sequence>
<keyword evidence="2" id="KW-0812">Transmembrane</keyword>
<feature type="region of interest" description="Disordered" evidence="1">
    <location>
        <begin position="836"/>
        <end position="872"/>
    </location>
</feature>
<organism evidence="3 4">
    <name type="scientific">Gymnopilus dilepis</name>
    <dbReference type="NCBI Taxonomy" id="231916"/>
    <lineage>
        <taxon>Eukaryota</taxon>
        <taxon>Fungi</taxon>
        <taxon>Dikarya</taxon>
        <taxon>Basidiomycota</taxon>
        <taxon>Agaricomycotina</taxon>
        <taxon>Agaricomycetes</taxon>
        <taxon>Agaricomycetidae</taxon>
        <taxon>Agaricales</taxon>
        <taxon>Agaricineae</taxon>
        <taxon>Hymenogastraceae</taxon>
        <taxon>Gymnopilus</taxon>
    </lineage>
</organism>
<proteinExistence type="predicted"/>
<dbReference type="EMBL" id="NHYE01005571">
    <property type="protein sequence ID" value="PPQ69486.1"/>
    <property type="molecule type" value="Genomic_DNA"/>
</dbReference>
<evidence type="ECO:0000313" key="3">
    <source>
        <dbReference type="EMBL" id="PPQ69486.1"/>
    </source>
</evidence>
<feature type="compositionally biased region" description="Low complexity" evidence="1">
    <location>
        <begin position="521"/>
        <end position="532"/>
    </location>
</feature>
<evidence type="ECO:0000256" key="2">
    <source>
        <dbReference type="SAM" id="Phobius"/>
    </source>
</evidence>
<dbReference type="InParanoid" id="A0A409VTH1"/>
<feature type="region of interest" description="Disordered" evidence="1">
    <location>
        <begin position="1"/>
        <end position="65"/>
    </location>
</feature>
<feature type="region of interest" description="Disordered" evidence="1">
    <location>
        <begin position="366"/>
        <end position="387"/>
    </location>
</feature>
<dbReference type="OrthoDB" id="3260408at2759"/>
<dbReference type="AlphaFoldDB" id="A0A409VTH1"/>
<keyword evidence="2" id="KW-1133">Transmembrane helix</keyword>
<dbReference type="Proteomes" id="UP000284706">
    <property type="component" value="Unassembled WGS sequence"/>
</dbReference>
<keyword evidence="4" id="KW-1185">Reference proteome</keyword>
<evidence type="ECO:0000313" key="4">
    <source>
        <dbReference type="Proteomes" id="UP000284706"/>
    </source>
</evidence>
<accession>A0A409VTH1</accession>
<feature type="compositionally biased region" description="Polar residues" evidence="1">
    <location>
        <begin position="366"/>
        <end position="382"/>
    </location>
</feature>
<name>A0A409VTH1_9AGAR</name>
<keyword evidence="2" id="KW-0472">Membrane</keyword>
<feature type="region of interest" description="Disordered" evidence="1">
    <location>
        <begin position="513"/>
        <end position="537"/>
    </location>
</feature>
<feature type="transmembrane region" description="Helical" evidence="2">
    <location>
        <begin position="70"/>
        <end position="88"/>
    </location>
</feature>
<evidence type="ECO:0000256" key="1">
    <source>
        <dbReference type="SAM" id="MobiDB-lite"/>
    </source>
</evidence>
<reference evidence="3 4" key="1">
    <citation type="journal article" date="2018" name="Evol. Lett.">
        <title>Horizontal gene cluster transfer increased hallucinogenic mushroom diversity.</title>
        <authorList>
            <person name="Reynolds H.T."/>
            <person name="Vijayakumar V."/>
            <person name="Gluck-Thaler E."/>
            <person name="Korotkin H.B."/>
            <person name="Matheny P.B."/>
            <person name="Slot J.C."/>
        </authorList>
    </citation>
    <scope>NUCLEOTIDE SEQUENCE [LARGE SCALE GENOMIC DNA]</scope>
    <source>
        <strain evidence="3 4">SRW20</strain>
    </source>
</reference>